<proteinExistence type="predicted"/>
<dbReference type="AlphaFoldDB" id="A0A2R5F9B9"/>
<reference evidence="1 2" key="1">
    <citation type="journal article" date="2018" name="Environ. Microbiol.">
        <title>Isolation and genomic characterization of Novimethylophilus kurashikiensis gen. nov. sp. nov., a new lanthanide-dependent methylotrophic species of Methylophilaceae.</title>
        <authorList>
            <person name="Lv H."/>
            <person name="Sahin N."/>
            <person name="Tani A."/>
        </authorList>
    </citation>
    <scope>NUCLEOTIDE SEQUENCE [LARGE SCALE GENOMIC DNA]</scope>
    <source>
        <strain evidence="1 2">La2-4</strain>
    </source>
</reference>
<comment type="caution">
    <text evidence="1">The sequence shown here is derived from an EMBL/GenBank/DDBJ whole genome shotgun (WGS) entry which is preliminary data.</text>
</comment>
<sequence>MYIESDVVANKPFAEMIEEYGAQVLEEKEASIEGQRDQEERLKVRSKVKHVFDSLTDPIGPQKVMHCIKIVRKRGKKLEVLENKLADGFHRMSVWMAARKCPFKGITLINHYVDADLSLEEQAKLIHAILSAIDSKKSAKQNFDWIRAALKAAYGKGFISNAYRNGRNATSFFKRDDVVGDHKKPTSTLTKVVKSNLTAHKLVDALYAVAEERNSVQNYFNPGVALAVFRSFVAMANEGFPVSAINAFFINMEAAIIQAVKGKASGTPSKLTKLLIEQAHPDYKANFKAKHRLGSLDSQYNKYAEVMVPVLMDWVNVEIMKSLAAPTTISASSKTAPPKVTGSTKTAKVLAIKGKLK</sequence>
<dbReference type="Proteomes" id="UP000245081">
    <property type="component" value="Unassembled WGS sequence"/>
</dbReference>
<keyword evidence="2" id="KW-1185">Reference proteome</keyword>
<evidence type="ECO:0000313" key="2">
    <source>
        <dbReference type="Proteomes" id="UP000245081"/>
    </source>
</evidence>
<evidence type="ECO:0000313" key="1">
    <source>
        <dbReference type="EMBL" id="GBG14830.1"/>
    </source>
</evidence>
<dbReference type="RefSeq" id="WP_109016015.1">
    <property type="nucleotide sequence ID" value="NZ_BDOQ01000010.1"/>
</dbReference>
<dbReference type="EMBL" id="BDOQ01000010">
    <property type="protein sequence ID" value="GBG14830.1"/>
    <property type="molecule type" value="Genomic_DNA"/>
</dbReference>
<accession>A0A2R5F9B9</accession>
<gene>
    <name evidence="1" type="ORF">NMK_2431</name>
</gene>
<organism evidence="1 2">
    <name type="scientific">Novimethylophilus kurashikiensis</name>
    <dbReference type="NCBI Taxonomy" id="1825523"/>
    <lineage>
        <taxon>Bacteria</taxon>
        <taxon>Pseudomonadati</taxon>
        <taxon>Pseudomonadota</taxon>
        <taxon>Betaproteobacteria</taxon>
        <taxon>Nitrosomonadales</taxon>
        <taxon>Methylophilaceae</taxon>
        <taxon>Novimethylophilus</taxon>
    </lineage>
</organism>
<name>A0A2R5F9B9_9PROT</name>
<protein>
    <submittedName>
        <fullName evidence="1">Uncharacterized protein</fullName>
    </submittedName>
</protein>